<protein>
    <submittedName>
        <fullName evidence="6">Rieske (2Fe-2S) domain-containing protein</fullName>
    </submittedName>
</protein>
<dbReference type="PATRIC" id="fig|56107.3.peg.6812"/>
<keyword evidence="2" id="KW-0479">Metal-binding</keyword>
<dbReference type="InterPro" id="IPR036922">
    <property type="entry name" value="Rieske_2Fe-2S_sf"/>
</dbReference>
<feature type="domain" description="Rieske" evidence="5">
    <location>
        <begin position="10"/>
        <end position="64"/>
    </location>
</feature>
<evidence type="ECO:0000256" key="3">
    <source>
        <dbReference type="ARBA" id="ARBA00023004"/>
    </source>
</evidence>
<dbReference type="GO" id="GO:0004497">
    <property type="term" value="F:monooxygenase activity"/>
    <property type="evidence" value="ECO:0007669"/>
    <property type="project" value="UniProtKB-ARBA"/>
</dbReference>
<dbReference type="GO" id="GO:0016705">
    <property type="term" value="F:oxidoreductase activity, acting on paired donors, with incorporation or reduction of molecular oxygen"/>
    <property type="evidence" value="ECO:0007669"/>
    <property type="project" value="UniProtKB-ARBA"/>
</dbReference>
<keyword evidence="1" id="KW-0001">2Fe-2S</keyword>
<dbReference type="GO" id="GO:0046872">
    <property type="term" value="F:metal ion binding"/>
    <property type="evidence" value="ECO:0007669"/>
    <property type="project" value="UniProtKB-KW"/>
</dbReference>
<dbReference type="Pfam" id="PF00355">
    <property type="entry name" value="Rieske"/>
    <property type="match status" value="1"/>
</dbReference>
<gene>
    <name evidence="6" type="ORF">Cylst_6198</name>
</gene>
<evidence type="ECO:0000259" key="5">
    <source>
        <dbReference type="PROSITE" id="PS51296"/>
    </source>
</evidence>
<dbReference type="HOGENOM" id="CLU_2860242_0_0_3"/>
<evidence type="ECO:0000256" key="2">
    <source>
        <dbReference type="ARBA" id="ARBA00022723"/>
    </source>
</evidence>
<dbReference type="KEGG" id="csg:Cylst_6198"/>
<evidence type="ECO:0000256" key="4">
    <source>
        <dbReference type="ARBA" id="ARBA00023014"/>
    </source>
</evidence>
<dbReference type="STRING" id="56107.Cylst_6198"/>
<dbReference type="PROSITE" id="PS51296">
    <property type="entry name" value="RIESKE"/>
    <property type="match status" value="1"/>
</dbReference>
<sequence length="64" mass="7025">MAAILPGAPWLIGHKSMLGVNKPNKITLNGQDYVLGQNYKGEVFALDNICPHMQAATIKYPICR</sequence>
<keyword evidence="4" id="KW-0411">Iron-sulfur</keyword>
<evidence type="ECO:0000256" key="1">
    <source>
        <dbReference type="ARBA" id="ARBA00022714"/>
    </source>
</evidence>
<proteinExistence type="predicted"/>
<dbReference type="SUPFAM" id="SSF50022">
    <property type="entry name" value="ISP domain"/>
    <property type="match status" value="1"/>
</dbReference>
<organism evidence="6 7">
    <name type="scientific">Cylindrospermum stagnale PCC 7417</name>
    <dbReference type="NCBI Taxonomy" id="56107"/>
    <lineage>
        <taxon>Bacteria</taxon>
        <taxon>Bacillati</taxon>
        <taxon>Cyanobacteriota</taxon>
        <taxon>Cyanophyceae</taxon>
        <taxon>Nostocales</taxon>
        <taxon>Nostocaceae</taxon>
        <taxon>Cylindrospermum</taxon>
    </lineage>
</organism>
<evidence type="ECO:0000313" key="6">
    <source>
        <dbReference type="EMBL" id="AFZ28164.1"/>
    </source>
</evidence>
<dbReference type="GO" id="GO:0051537">
    <property type="term" value="F:2 iron, 2 sulfur cluster binding"/>
    <property type="evidence" value="ECO:0007669"/>
    <property type="project" value="UniProtKB-KW"/>
</dbReference>
<dbReference type="AlphaFoldDB" id="K9X7T3"/>
<dbReference type="InterPro" id="IPR017941">
    <property type="entry name" value="Rieske_2Fe-2S"/>
</dbReference>
<accession>K9X7T3</accession>
<evidence type="ECO:0000313" key="7">
    <source>
        <dbReference type="Proteomes" id="UP000010475"/>
    </source>
</evidence>
<dbReference type="Proteomes" id="UP000010475">
    <property type="component" value="Chromosome"/>
</dbReference>
<dbReference type="EMBL" id="CP003642">
    <property type="protein sequence ID" value="AFZ28164.1"/>
    <property type="molecule type" value="Genomic_DNA"/>
</dbReference>
<keyword evidence="7" id="KW-1185">Reference proteome</keyword>
<name>K9X7T3_9NOST</name>
<reference evidence="6 7" key="1">
    <citation type="submission" date="2012-06" db="EMBL/GenBank/DDBJ databases">
        <title>Finished chromosome of genome of Cylindrospermum stagnale PCC 7417.</title>
        <authorList>
            <consortium name="US DOE Joint Genome Institute"/>
            <person name="Gugger M."/>
            <person name="Coursin T."/>
            <person name="Rippka R."/>
            <person name="Tandeau De Marsac N."/>
            <person name="Huntemann M."/>
            <person name="Wei C.-L."/>
            <person name="Han J."/>
            <person name="Detter J.C."/>
            <person name="Han C."/>
            <person name="Tapia R."/>
            <person name="Chen A."/>
            <person name="Kyrpides N."/>
            <person name="Mavromatis K."/>
            <person name="Markowitz V."/>
            <person name="Szeto E."/>
            <person name="Ivanova N."/>
            <person name="Pagani I."/>
            <person name="Pati A."/>
            <person name="Goodwin L."/>
            <person name="Nordberg H.P."/>
            <person name="Cantor M.N."/>
            <person name="Hua S.X."/>
            <person name="Woyke T."/>
            <person name="Kerfeld C.A."/>
        </authorList>
    </citation>
    <scope>NUCLEOTIDE SEQUENCE [LARGE SCALE GENOMIC DNA]</scope>
    <source>
        <strain evidence="6 7">PCC 7417</strain>
    </source>
</reference>
<dbReference type="eggNOG" id="COG4638">
    <property type="taxonomic scope" value="Bacteria"/>
</dbReference>
<dbReference type="Gene3D" id="2.102.10.10">
    <property type="entry name" value="Rieske [2Fe-2S] iron-sulphur domain"/>
    <property type="match status" value="1"/>
</dbReference>
<keyword evidence="3" id="KW-0408">Iron</keyword>